<dbReference type="PANTHER" id="PTHR47383:SF8">
    <property type="entry name" value="OS01G0768300 PROTEIN"/>
    <property type="match status" value="1"/>
</dbReference>
<organism evidence="2 3">
    <name type="scientific">Trifolium pratense</name>
    <name type="common">Red clover</name>
    <dbReference type="NCBI Taxonomy" id="57577"/>
    <lineage>
        <taxon>Eukaryota</taxon>
        <taxon>Viridiplantae</taxon>
        <taxon>Streptophyta</taxon>
        <taxon>Embryophyta</taxon>
        <taxon>Tracheophyta</taxon>
        <taxon>Spermatophyta</taxon>
        <taxon>Magnoliopsida</taxon>
        <taxon>eudicotyledons</taxon>
        <taxon>Gunneridae</taxon>
        <taxon>Pentapetalae</taxon>
        <taxon>rosids</taxon>
        <taxon>fabids</taxon>
        <taxon>Fabales</taxon>
        <taxon>Fabaceae</taxon>
        <taxon>Papilionoideae</taxon>
        <taxon>50 kb inversion clade</taxon>
        <taxon>NPAAA clade</taxon>
        <taxon>Hologalegina</taxon>
        <taxon>IRL clade</taxon>
        <taxon>Trifolieae</taxon>
        <taxon>Trifolium</taxon>
    </lineage>
</organism>
<sequence length="153" mass="16911">MSSQQGVGGGGGGSGNNNAVDFDLSDEILAVIPTDPYHQLDLARKITSMAIASRVSSLESDTGRLRQILLEKNRVINDLEDRVSTLTRASQQAHSALNNAVEQNNNKNKNKNKEYLNIRQVFKKLNMVDKAKLTKERDELAATVKKLSRDFAK</sequence>
<evidence type="ECO:0000313" key="3">
    <source>
        <dbReference type="Proteomes" id="UP000236291"/>
    </source>
</evidence>
<dbReference type="ExpressionAtlas" id="A0A2K3LXT7">
    <property type="expression patterns" value="baseline"/>
</dbReference>
<comment type="caution">
    <text evidence="2">The sequence shown here is derived from an EMBL/GenBank/DDBJ whole genome shotgun (WGS) entry which is preliminary data.</text>
</comment>
<dbReference type="AlphaFoldDB" id="A0A2K3LXT7"/>
<protein>
    <submittedName>
        <fullName evidence="2">Uncharacterized protein</fullName>
    </submittedName>
</protein>
<dbReference type="STRING" id="57577.A0A2K3LXT7"/>
<feature type="non-terminal residue" evidence="2">
    <location>
        <position position="153"/>
    </location>
</feature>
<evidence type="ECO:0000256" key="1">
    <source>
        <dbReference type="SAM" id="Coils"/>
    </source>
</evidence>
<reference evidence="2 3" key="1">
    <citation type="journal article" date="2014" name="Am. J. Bot.">
        <title>Genome assembly and annotation for red clover (Trifolium pratense; Fabaceae).</title>
        <authorList>
            <person name="Istvanek J."/>
            <person name="Jaros M."/>
            <person name="Krenek A."/>
            <person name="Repkova J."/>
        </authorList>
    </citation>
    <scope>NUCLEOTIDE SEQUENCE [LARGE SCALE GENOMIC DNA]</scope>
    <source>
        <strain evidence="3">cv. Tatra</strain>
        <tissue evidence="2">Young leaves</tissue>
    </source>
</reference>
<feature type="coiled-coil region" evidence="1">
    <location>
        <begin position="69"/>
        <end position="150"/>
    </location>
</feature>
<evidence type="ECO:0000313" key="2">
    <source>
        <dbReference type="EMBL" id="PNX83348.1"/>
    </source>
</evidence>
<dbReference type="InterPro" id="IPR058936">
    <property type="entry name" value="At4g15545-like"/>
</dbReference>
<keyword evidence="1" id="KW-0175">Coiled coil</keyword>
<accession>A0A2K3LXT7</accession>
<proteinExistence type="predicted"/>
<name>A0A2K3LXT7_TRIPR</name>
<gene>
    <name evidence="2" type="ORF">L195_g039389</name>
</gene>
<dbReference type="EMBL" id="ASHM01043915">
    <property type="protein sequence ID" value="PNX83348.1"/>
    <property type="molecule type" value="Genomic_DNA"/>
</dbReference>
<dbReference type="Proteomes" id="UP000236291">
    <property type="component" value="Unassembled WGS sequence"/>
</dbReference>
<dbReference type="PANTHER" id="PTHR47383">
    <property type="entry name" value="OS03G0659800 PROTEIN"/>
    <property type="match status" value="1"/>
</dbReference>
<reference evidence="2 3" key="2">
    <citation type="journal article" date="2017" name="Front. Plant Sci.">
        <title>Gene Classification and Mining of Molecular Markers Useful in Red Clover (Trifolium pratense) Breeding.</title>
        <authorList>
            <person name="Istvanek J."/>
            <person name="Dluhosova J."/>
            <person name="Dluhos P."/>
            <person name="Patkova L."/>
            <person name="Nedelnik J."/>
            <person name="Repkova J."/>
        </authorList>
    </citation>
    <scope>NUCLEOTIDE SEQUENCE [LARGE SCALE GENOMIC DNA]</scope>
    <source>
        <strain evidence="3">cv. Tatra</strain>
        <tissue evidence="2">Young leaves</tissue>
    </source>
</reference>